<feature type="transmembrane region" description="Helical" evidence="5">
    <location>
        <begin position="1191"/>
        <end position="1211"/>
    </location>
</feature>
<feature type="domain" description="Ig-like" evidence="7">
    <location>
        <begin position="117"/>
        <end position="201"/>
    </location>
</feature>
<keyword evidence="2" id="KW-1015">Disulfide bond</keyword>
<feature type="domain" description="Ig-like" evidence="7">
    <location>
        <begin position="212"/>
        <end position="295"/>
    </location>
</feature>
<dbReference type="PANTHER" id="PTHR44337:SF20">
    <property type="entry name" value="CARCINOEMBRYONIC ANTIGEN-RELATED CELL ADHESION MOLECULE 5-RELATED"/>
    <property type="match status" value="1"/>
</dbReference>
<keyword evidence="5" id="KW-0812">Transmembrane</keyword>
<evidence type="ECO:0000313" key="9">
    <source>
        <dbReference type="Proteomes" id="UP001346869"/>
    </source>
</evidence>
<evidence type="ECO:0000256" key="1">
    <source>
        <dbReference type="ARBA" id="ARBA00022729"/>
    </source>
</evidence>
<feature type="domain" description="Ig-like" evidence="7">
    <location>
        <begin position="558"/>
        <end position="647"/>
    </location>
</feature>
<proteinExistence type="predicted"/>
<dbReference type="SUPFAM" id="SSF48726">
    <property type="entry name" value="Immunoglobulin"/>
    <property type="match status" value="10"/>
</dbReference>
<dbReference type="Pfam" id="PF13895">
    <property type="entry name" value="Ig_2"/>
    <property type="match status" value="1"/>
</dbReference>
<feature type="domain" description="Ig-like" evidence="7">
    <location>
        <begin position="1100"/>
        <end position="1175"/>
    </location>
</feature>
<keyword evidence="5" id="KW-1133">Transmembrane helix</keyword>
<dbReference type="SMART" id="SM00409">
    <property type="entry name" value="IG"/>
    <property type="match status" value="13"/>
</dbReference>
<name>A0AAN8AMM2_ELEMC</name>
<evidence type="ECO:0000313" key="8">
    <source>
        <dbReference type="EMBL" id="KAK5861854.1"/>
    </source>
</evidence>
<dbReference type="InterPro" id="IPR003599">
    <property type="entry name" value="Ig_sub"/>
</dbReference>
<evidence type="ECO:0000256" key="4">
    <source>
        <dbReference type="ARBA" id="ARBA00023319"/>
    </source>
</evidence>
<protein>
    <recommendedName>
        <fullName evidence="7">Ig-like domain-containing protein</fullName>
    </recommendedName>
</protein>
<feature type="domain" description="Ig-like" evidence="7">
    <location>
        <begin position="920"/>
        <end position="999"/>
    </location>
</feature>
<keyword evidence="9" id="KW-1185">Reference proteome</keyword>
<dbReference type="InterPro" id="IPR013783">
    <property type="entry name" value="Ig-like_fold"/>
</dbReference>
<keyword evidence="4" id="KW-0393">Immunoglobulin domain</keyword>
<feature type="signal peptide" evidence="6">
    <location>
        <begin position="1"/>
        <end position="19"/>
    </location>
</feature>
<dbReference type="InterPro" id="IPR007110">
    <property type="entry name" value="Ig-like_dom"/>
</dbReference>
<dbReference type="Gene3D" id="2.60.40.10">
    <property type="entry name" value="Immunoglobulins"/>
    <property type="match status" value="13"/>
</dbReference>
<evidence type="ECO:0000256" key="5">
    <source>
        <dbReference type="SAM" id="Phobius"/>
    </source>
</evidence>
<keyword evidence="3" id="KW-0325">Glycoprotein</keyword>
<dbReference type="InterPro" id="IPR013098">
    <property type="entry name" value="Ig_I-set"/>
</dbReference>
<feature type="domain" description="Ig-like" evidence="7">
    <location>
        <begin position="392"/>
        <end position="471"/>
    </location>
</feature>
<accession>A0AAN8AMM2</accession>
<dbReference type="InterPro" id="IPR003598">
    <property type="entry name" value="Ig_sub2"/>
</dbReference>
<dbReference type="EMBL" id="JAUZQC010000012">
    <property type="protein sequence ID" value="KAK5861854.1"/>
    <property type="molecule type" value="Genomic_DNA"/>
</dbReference>
<feature type="domain" description="Ig-like" evidence="7">
    <location>
        <begin position="744"/>
        <end position="823"/>
    </location>
</feature>
<keyword evidence="5" id="KW-0472">Membrane</keyword>
<sequence length="1212" mass="133095">MNVLVVFVLILTTITFATGTGSQNIYASKNPVPVGSSVTLFGKDNVTTGTWIFDNNLIVLIFPGNVIISKNWKNRVTFNSTTVSLTITSVQLEDSGVYTLQDINDFIARLTLSVQVPISNVTLTASATNLVEFNDTAVLKCSVLNGTSLSYVWMKGSSEVAAGAGVQLSNGGATLTIVKVTRYDEGSYRCNVSNGVSNALSPPVHLNINYGPSNTTMTVMPMRSTYRTGSNITLSCSAESSPPAIVQWMFNGVNLNHLGPQLQLVMVAENNSGIYQCTLHNTITSRFTSQSDTIKIMAPIADVVVNHTGAPAILHEQYTLHCEVTGYVDNIQWSRNGQPITADNTTVIDMTNRTLLLKPVQLSDNGDYRCQASNPVSNMTSNAYTVKVNYGPMTPVIAAPSMALTGRMVTFNCSSDSYPPSQISWYFNGSLQATTSVFVIGPLTFNMSGQYTCVAYNIITRKNSTADNMLTLLAPVTMASIKIVGAQPIMNQTFTLTCETAGSVESVGWMYNWSKLHADSTKHFSMDNTTLTFDPVTNADNGDYNCVANNTLSSYVGPIFSLDVFYGPHKPTIMGPSYAGAEDNAPFSCYASSNPPSSYTWFFNDSVVSNTSKYVSPPLTEDMSGNYTCMAYNNITGKHSTAYKMLTVLARVTLTKIKIVGAQPIMNHTFTLTCESAGSVESVVWMYNWSPLYADNRRNFSMDNTTLTFDPVLNSDNGDYQCIASNPFSRNYSQIFILDISYGPKMPTIMGPNTSKRGDNTTFSCYASSNPPCSYQWFLNGSVVSNTSEYVAPPLTEESSMIYTCVAYNNITGMSSTAYKMLTVFDAIENVQVEAPINPAIEGHFYDLTCNVSGTAVHYYWMKDGEPLHEDNRTVFHMNNKVVTFNPLERNDTGLYQCVALNPFWNMTSPSHMLLMNYGPETPVIDGPAFAETGNSAVFTCSALSVPPSHYSWWFNGSNVANSSMFTTHPLSFNMSGEYTCMAYNDVTENNSTNSKMLTVIEAITSVMIRNTTVPINTKIFTLTCEVSGPYEMIYWMKDNVHLNMTQSTENPLMLYHIKNNELHFYPVNQMSDGTYECVAINQAGQHRSPKYMLLVNYGPLNVMISGPEYAKVGSSVSLTCSAVSQPECDFHWFITKLSLPDVQAGPVITFSVTKENEGIYICKAKNPVTDIEIVQYKTFKVIGHATALHFHSQGVLMLMGVFALSFSVLFN</sequence>
<feature type="domain" description="Ig-like" evidence="7">
    <location>
        <begin position="299"/>
        <end position="387"/>
    </location>
</feature>
<feature type="domain" description="Ig-like" evidence="7">
    <location>
        <begin position="667"/>
        <end position="733"/>
    </location>
</feature>
<dbReference type="SMART" id="SM00408">
    <property type="entry name" value="IGc2"/>
    <property type="match status" value="12"/>
</dbReference>
<comment type="caution">
    <text evidence="8">The sequence shown here is derived from an EMBL/GenBank/DDBJ whole genome shotgun (WGS) entry which is preliminary data.</text>
</comment>
<dbReference type="InterPro" id="IPR052598">
    <property type="entry name" value="IgSF_CEA-related"/>
</dbReference>
<feature type="domain" description="Ig-like" evidence="7">
    <location>
        <begin position="475"/>
        <end position="557"/>
    </location>
</feature>
<feature type="domain" description="Ig-like" evidence="7">
    <location>
        <begin position="829"/>
        <end position="917"/>
    </location>
</feature>
<dbReference type="PANTHER" id="PTHR44337">
    <property type="entry name" value="CARCINOEMBRYONIC ANTIGEN-RELATED CELL ADHESION MOLECULE 8"/>
    <property type="match status" value="1"/>
</dbReference>
<evidence type="ECO:0000256" key="6">
    <source>
        <dbReference type="SAM" id="SignalP"/>
    </source>
</evidence>
<dbReference type="InterPro" id="IPR036179">
    <property type="entry name" value="Ig-like_dom_sf"/>
</dbReference>
<dbReference type="Pfam" id="PF13927">
    <property type="entry name" value="Ig_3"/>
    <property type="match status" value="8"/>
</dbReference>
<organism evidence="8 9">
    <name type="scientific">Eleginops maclovinus</name>
    <name type="common">Patagonian blennie</name>
    <name type="synonym">Eleginus maclovinus</name>
    <dbReference type="NCBI Taxonomy" id="56733"/>
    <lineage>
        <taxon>Eukaryota</taxon>
        <taxon>Metazoa</taxon>
        <taxon>Chordata</taxon>
        <taxon>Craniata</taxon>
        <taxon>Vertebrata</taxon>
        <taxon>Euteleostomi</taxon>
        <taxon>Actinopterygii</taxon>
        <taxon>Neopterygii</taxon>
        <taxon>Teleostei</taxon>
        <taxon>Neoteleostei</taxon>
        <taxon>Acanthomorphata</taxon>
        <taxon>Eupercaria</taxon>
        <taxon>Perciformes</taxon>
        <taxon>Notothenioidei</taxon>
        <taxon>Eleginopidae</taxon>
        <taxon>Eleginops</taxon>
    </lineage>
</organism>
<evidence type="ECO:0000256" key="2">
    <source>
        <dbReference type="ARBA" id="ARBA00023157"/>
    </source>
</evidence>
<gene>
    <name evidence="8" type="ORF">PBY51_017298</name>
</gene>
<dbReference type="Pfam" id="PF07679">
    <property type="entry name" value="I-set"/>
    <property type="match status" value="2"/>
</dbReference>
<dbReference type="Pfam" id="PF00047">
    <property type="entry name" value="ig"/>
    <property type="match status" value="1"/>
</dbReference>
<feature type="domain" description="Ig-like" evidence="7">
    <location>
        <begin position="1002"/>
        <end position="1094"/>
    </location>
</feature>
<dbReference type="InterPro" id="IPR013151">
    <property type="entry name" value="Immunoglobulin_dom"/>
</dbReference>
<reference evidence="8 9" key="2">
    <citation type="journal article" date="2023" name="Mol. Biol. Evol.">
        <title>Genomics of Secondarily Temperate Adaptation in the Only Non-Antarctic Icefish.</title>
        <authorList>
            <person name="Rivera-Colon A.G."/>
            <person name="Rayamajhi N."/>
            <person name="Minhas B.F."/>
            <person name="Madrigal G."/>
            <person name="Bilyk K.T."/>
            <person name="Yoon V."/>
            <person name="Hune M."/>
            <person name="Gregory S."/>
            <person name="Cheng C.H.C."/>
            <person name="Catchen J.M."/>
        </authorList>
    </citation>
    <scope>NUCLEOTIDE SEQUENCE [LARGE SCALE GENOMIC DNA]</scope>
    <source>
        <strain evidence="8">JMC-PN-2008</strain>
    </source>
</reference>
<dbReference type="CDD" id="cd00096">
    <property type="entry name" value="Ig"/>
    <property type="match status" value="1"/>
</dbReference>
<dbReference type="PROSITE" id="PS50835">
    <property type="entry name" value="IG_LIKE"/>
    <property type="match status" value="12"/>
</dbReference>
<dbReference type="Proteomes" id="UP001346869">
    <property type="component" value="Unassembled WGS sequence"/>
</dbReference>
<keyword evidence="1 6" id="KW-0732">Signal</keyword>
<reference evidence="8 9" key="1">
    <citation type="journal article" date="2023" name="Genes (Basel)">
        <title>Chromosome-Level Genome Assembly and Circadian Gene Repertoire of the Patagonia Blennie Eleginops maclovinus-The Closest Ancestral Proxy of Antarctic Cryonotothenioids.</title>
        <authorList>
            <person name="Cheng C.C."/>
            <person name="Rivera-Colon A.G."/>
            <person name="Minhas B.F."/>
            <person name="Wilson L."/>
            <person name="Rayamajhi N."/>
            <person name="Vargas-Chacoff L."/>
            <person name="Catchen J.M."/>
        </authorList>
    </citation>
    <scope>NUCLEOTIDE SEQUENCE [LARGE SCALE GENOMIC DNA]</scope>
    <source>
        <strain evidence="8">JMC-PN-2008</strain>
    </source>
</reference>
<evidence type="ECO:0000256" key="3">
    <source>
        <dbReference type="ARBA" id="ARBA00023180"/>
    </source>
</evidence>
<feature type="chain" id="PRO_5042956373" description="Ig-like domain-containing protein" evidence="6">
    <location>
        <begin position="20"/>
        <end position="1212"/>
    </location>
</feature>
<evidence type="ECO:0000259" key="7">
    <source>
        <dbReference type="PROSITE" id="PS50835"/>
    </source>
</evidence>
<dbReference type="AlphaFoldDB" id="A0AAN8AMM2"/>